<evidence type="ECO:0000313" key="1">
    <source>
        <dbReference type="EMBL" id="MED6140355.1"/>
    </source>
</evidence>
<reference evidence="1 2" key="1">
    <citation type="journal article" date="2023" name="Plants (Basel)">
        <title>Bridging the Gap: Combining Genomics and Transcriptomics Approaches to Understand Stylosanthes scabra, an Orphan Legume from the Brazilian Caatinga.</title>
        <authorList>
            <person name="Ferreira-Neto J.R.C."/>
            <person name="da Silva M.D."/>
            <person name="Binneck E."/>
            <person name="de Melo N.F."/>
            <person name="da Silva R.H."/>
            <person name="de Melo A.L.T.M."/>
            <person name="Pandolfi V."/>
            <person name="Bustamante F.O."/>
            <person name="Brasileiro-Vidal A.C."/>
            <person name="Benko-Iseppon A.M."/>
        </authorList>
    </citation>
    <scope>NUCLEOTIDE SEQUENCE [LARGE SCALE GENOMIC DNA]</scope>
    <source>
        <tissue evidence="1">Leaves</tissue>
    </source>
</reference>
<keyword evidence="2" id="KW-1185">Reference proteome</keyword>
<evidence type="ECO:0000313" key="2">
    <source>
        <dbReference type="Proteomes" id="UP001341840"/>
    </source>
</evidence>
<dbReference type="EMBL" id="JASCZI010062316">
    <property type="protein sequence ID" value="MED6140355.1"/>
    <property type="molecule type" value="Genomic_DNA"/>
</dbReference>
<dbReference type="Proteomes" id="UP001341840">
    <property type="component" value="Unassembled WGS sequence"/>
</dbReference>
<accession>A0ABU6SVK9</accession>
<organism evidence="1 2">
    <name type="scientific">Stylosanthes scabra</name>
    <dbReference type="NCBI Taxonomy" id="79078"/>
    <lineage>
        <taxon>Eukaryota</taxon>
        <taxon>Viridiplantae</taxon>
        <taxon>Streptophyta</taxon>
        <taxon>Embryophyta</taxon>
        <taxon>Tracheophyta</taxon>
        <taxon>Spermatophyta</taxon>
        <taxon>Magnoliopsida</taxon>
        <taxon>eudicotyledons</taxon>
        <taxon>Gunneridae</taxon>
        <taxon>Pentapetalae</taxon>
        <taxon>rosids</taxon>
        <taxon>fabids</taxon>
        <taxon>Fabales</taxon>
        <taxon>Fabaceae</taxon>
        <taxon>Papilionoideae</taxon>
        <taxon>50 kb inversion clade</taxon>
        <taxon>dalbergioids sensu lato</taxon>
        <taxon>Dalbergieae</taxon>
        <taxon>Pterocarpus clade</taxon>
        <taxon>Stylosanthes</taxon>
    </lineage>
</organism>
<protein>
    <submittedName>
        <fullName evidence="1">Uncharacterized protein</fullName>
    </submittedName>
</protein>
<proteinExistence type="predicted"/>
<name>A0ABU6SVK9_9FABA</name>
<comment type="caution">
    <text evidence="1">The sequence shown here is derived from an EMBL/GenBank/DDBJ whole genome shotgun (WGS) entry which is preliminary data.</text>
</comment>
<sequence>MAEFVVLQNSTPYNVTLSQKTINDFSAAMLTKFLVMKYEADSGEIGTLFDDREAAKKCCNSNLALRKRSQDTTRIFLADLDVQVEEQPRPKPDGDLEKVQIGDSLERHTFLNRNLPYELKQQLS</sequence>
<gene>
    <name evidence="1" type="ORF">PIB30_092368</name>
</gene>